<reference evidence="1 2" key="1">
    <citation type="submission" date="2019-07" db="EMBL/GenBank/DDBJ databases">
        <title>The draft genome sequence of Aquimarina algiphila M91.</title>
        <authorList>
            <person name="Meng X."/>
        </authorList>
    </citation>
    <scope>NUCLEOTIDE SEQUENCE [LARGE SCALE GENOMIC DNA]</scope>
    <source>
        <strain evidence="1 2">M91</strain>
    </source>
</reference>
<proteinExistence type="predicted"/>
<protein>
    <submittedName>
        <fullName evidence="1">Uncharacterized protein</fullName>
    </submittedName>
</protein>
<dbReference type="EMBL" id="VLNR01000064">
    <property type="protein sequence ID" value="TSE05257.1"/>
    <property type="molecule type" value="Genomic_DNA"/>
</dbReference>
<dbReference type="Proteomes" id="UP000318833">
    <property type="component" value="Unassembled WGS sequence"/>
</dbReference>
<organism evidence="1 2">
    <name type="scientific">Aquimarina algiphila</name>
    <dbReference type="NCBI Taxonomy" id="2047982"/>
    <lineage>
        <taxon>Bacteria</taxon>
        <taxon>Pseudomonadati</taxon>
        <taxon>Bacteroidota</taxon>
        <taxon>Flavobacteriia</taxon>
        <taxon>Flavobacteriales</taxon>
        <taxon>Flavobacteriaceae</taxon>
        <taxon>Aquimarina</taxon>
    </lineage>
</organism>
<name>A0A554VE49_9FLAO</name>
<dbReference type="RefSeq" id="WP_143918183.1">
    <property type="nucleotide sequence ID" value="NZ_CANMIK010000072.1"/>
</dbReference>
<gene>
    <name evidence="1" type="ORF">FOF46_23630</name>
</gene>
<sequence length="199" mass="22703">MDLLVQKSDFQNITQIAHHCDFEVLEQYILERQNLDLVKLLGNSFYVDVIENRENVEYKDLLDGSKFTIECGGKTKTLIHFGLKRVLIHYAYAAYIYRKSFVDTPFSVVVKQSEDSIPVSPSDLKVVHDENRKMAYSYWKMTLEYLCANEDEFSNFDETLCSGCTACKCSCGGNGCSKCKGGKTDGTRRNKVKVIKKDD</sequence>
<dbReference type="AlphaFoldDB" id="A0A554VE49"/>
<dbReference type="OrthoDB" id="1256628at2"/>
<evidence type="ECO:0000313" key="2">
    <source>
        <dbReference type="Proteomes" id="UP000318833"/>
    </source>
</evidence>
<comment type="caution">
    <text evidence="1">The sequence shown here is derived from an EMBL/GenBank/DDBJ whole genome shotgun (WGS) entry which is preliminary data.</text>
</comment>
<evidence type="ECO:0000313" key="1">
    <source>
        <dbReference type="EMBL" id="TSE05257.1"/>
    </source>
</evidence>
<accession>A0A554VE49</accession>
<keyword evidence="2" id="KW-1185">Reference proteome</keyword>
<dbReference type="InterPro" id="IPR046558">
    <property type="entry name" value="DUF6712"/>
</dbReference>
<dbReference type="Pfam" id="PF20459">
    <property type="entry name" value="DUF6712"/>
    <property type="match status" value="1"/>
</dbReference>